<proteinExistence type="predicted"/>
<comment type="caution">
    <text evidence="2">The sequence shown here is derived from an EMBL/GenBank/DDBJ whole genome shotgun (WGS) entry which is preliminary data.</text>
</comment>
<evidence type="ECO:0000313" key="3">
    <source>
        <dbReference type="Proteomes" id="UP000236000"/>
    </source>
</evidence>
<protein>
    <submittedName>
        <fullName evidence="2">Uncharacterized protein</fullName>
    </submittedName>
</protein>
<name>A0A2N8HCF0_9BACT</name>
<reference evidence="2 3" key="1">
    <citation type="journal article" date="2017" name="BMC Genomics">
        <title>Genome sequencing of 39 Akkermansia muciniphila isolates reveals its population structure, genomic and functional diverisity, and global distribution in mammalian gut microbiotas.</title>
        <authorList>
            <person name="Guo X."/>
            <person name="Li S."/>
            <person name="Zhang J."/>
            <person name="Wu F."/>
            <person name="Li X."/>
            <person name="Wu D."/>
            <person name="Zhang M."/>
            <person name="Ou Z."/>
            <person name="Jie Z."/>
            <person name="Yan Q."/>
            <person name="Li P."/>
            <person name="Yi J."/>
            <person name="Peng Y."/>
        </authorList>
    </citation>
    <scope>NUCLEOTIDE SEQUENCE [LARGE SCALE GENOMIC DNA]</scope>
    <source>
        <strain evidence="2 3">GP24</strain>
    </source>
</reference>
<evidence type="ECO:0000256" key="1">
    <source>
        <dbReference type="SAM" id="MobiDB-lite"/>
    </source>
</evidence>
<sequence length="80" mass="8186">MTCTAACTVQAVLSDASSLTLLEVGDPGQYIFVAPTDAVEVSDEDALVTQTFKAAAPGLSAQGGRHGANPDASLNMEIFQ</sequence>
<evidence type="ECO:0000313" key="2">
    <source>
        <dbReference type="EMBL" id="PNC17565.1"/>
    </source>
</evidence>
<dbReference type="Proteomes" id="UP000236000">
    <property type="component" value="Unassembled WGS sequence"/>
</dbReference>
<gene>
    <name evidence="2" type="ORF">CXU22_07360</name>
</gene>
<accession>A0A2N8HCF0</accession>
<dbReference type="AlphaFoldDB" id="A0A2N8HCF0"/>
<feature type="region of interest" description="Disordered" evidence="1">
    <location>
        <begin position="58"/>
        <end position="80"/>
    </location>
</feature>
<dbReference type="EMBL" id="PJKA01000012">
    <property type="protein sequence ID" value="PNC17565.1"/>
    <property type="molecule type" value="Genomic_DNA"/>
</dbReference>
<organism evidence="2 3">
    <name type="scientific">Akkermansia muciniphila</name>
    <dbReference type="NCBI Taxonomy" id="239935"/>
    <lineage>
        <taxon>Bacteria</taxon>
        <taxon>Pseudomonadati</taxon>
        <taxon>Verrucomicrobiota</taxon>
        <taxon>Verrucomicrobiia</taxon>
        <taxon>Verrucomicrobiales</taxon>
        <taxon>Akkermansiaceae</taxon>
        <taxon>Akkermansia</taxon>
    </lineage>
</organism>